<evidence type="ECO:0000256" key="3">
    <source>
        <dbReference type="ARBA" id="ARBA00023172"/>
    </source>
</evidence>
<dbReference type="PANTHER" id="PTHR12132:SF1">
    <property type="entry name" value="DNA REPAIR PROTEIN RAD52 HOMOLOG"/>
    <property type="match status" value="1"/>
</dbReference>
<dbReference type="GO" id="GO:0005634">
    <property type="term" value="C:nucleus"/>
    <property type="evidence" value="ECO:0007669"/>
    <property type="project" value="TreeGrafter"/>
</dbReference>
<keyword evidence="8" id="KW-1185">Reference proteome</keyword>
<evidence type="ECO:0000256" key="6">
    <source>
        <dbReference type="SAM" id="MobiDB-lite"/>
    </source>
</evidence>
<proteinExistence type="inferred from homology"/>
<dbReference type="GO" id="GO:0045002">
    <property type="term" value="P:double-strand break repair via single-strand annealing"/>
    <property type="evidence" value="ECO:0007669"/>
    <property type="project" value="TreeGrafter"/>
</dbReference>
<accession>A0AAV9UGY1</accession>
<dbReference type="EMBL" id="JAVHNQ010000009">
    <property type="protein sequence ID" value="KAK6339085.1"/>
    <property type="molecule type" value="Genomic_DNA"/>
</dbReference>
<dbReference type="PANTHER" id="PTHR12132">
    <property type="entry name" value="DNA REPAIR AND RECOMBINATION PROTEIN RAD52, RAD59"/>
    <property type="match status" value="1"/>
</dbReference>
<feature type="region of interest" description="Disordered" evidence="6">
    <location>
        <begin position="452"/>
        <end position="474"/>
    </location>
</feature>
<evidence type="ECO:0000256" key="5">
    <source>
        <dbReference type="ARBA" id="ARBA00077224"/>
    </source>
</evidence>
<dbReference type="Pfam" id="PF04098">
    <property type="entry name" value="Rad52_Rad22"/>
    <property type="match status" value="1"/>
</dbReference>
<evidence type="ECO:0000256" key="4">
    <source>
        <dbReference type="ARBA" id="ARBA00023204"/>
    </source>
</evidence>
<comment type="caution">
    <text evidence="7">The sequence shown here is derived from an EMBL/GenBank/DDBJ whole genome shotgun (WGS) entry which is preliminary data.</text>
</comment>
<feature type="region of interest" description="Disordered" evidence="6">
    <location>
        <begin position="1"/>
        <end position="28"/>
    </location>
</feature>
<organism evidence="7 8">
    <name type="scientific">Orbilia brochopaga</name>
    <dbReference type="NCBI Taxonomy" id="3140254"/>
    <lineage>
        <taxon>Eukaryota</taxon>
        <taxon>Fungi</taxon>
        <taxon>Dikarya</taxon>
        <taxon>Ascomycota</taxon>
        <taxon>Pezizomycotina</taxon>
        <taxon>Orbiliomycetes</taxon>
        <taxon>Orbiliales</taxon>
        <taxon>Orbiliaceae</taxon>
        <taxon>Orbilia</taxon>
    </lineage>
</organism>
<feature type="region of interest" description="Disordered" evidence="6">
    <location>
        <begin position="258"/>
        <end position="298"/>
    </location>
</feature>
<dbReference type="InterPro" id="IPR041247">
    <property type="entry name" value="Rad52_fam"/>
</dbReference>
<evidence type="ECO:0000313" key="7">
    <source>
        <dbReference type="EMBL" id="KAK6339085.1"/>
    </source>
</evidence>
<protein>
    <recommendedName>
        <fullName evidence="5">RAD52 homolog</fullName>
    </recommendedName>
</protein>
<dbReference type="AlphaFoldDB" id="A0AAV9UGY1"/>
<keyword evidence="2" id="KW-0227">DNA damage</keyword>
<evidence type="ECO:0000256" key="1">
    <source>
        <dbReference type="ARBA" id="ARBA00006638"/>
    </source>
</evidence>
<dbReference type="InterPro" id="IPR007232">
    <property type="entry name" value="Rad52_Rad59_Rad22"/>
</dbReference>
<reference evidence="7 8" key="1">
    <citation type="submission" date="2019-10" db="EMBL/GenBank/DDBJ databases">
        <authorList>
            <person name="Palmer J.M."/>
        </authorList>
    </citation>
    <scope>NUCLEOTIDE SEQUENCE [LARGE SCALE GENOMIC DNA]</scope>
    <source>
        <strain evidence="7 8">TWF696</strain>
    </source>
</reference>
<dbReference type="GO" id="GO:0000724">
    <property type="term" value="P:double-strand break repair via homologous recombination"/>
    <property type="evidence" value="ECO:0007669"/>
    <property type="project" value="UniProtKB-ARBA"/>
</dbReference>
<dbReference type="InterPro" id="IPR042525">
    <property type="entry name" value="Rad52_Rad59_Rad22_sf"/>
</dbReference>
<feature type="region of interest" description="Disordered" evidence="6">
    <location>
        <begin position="503"/>
        <end position="524"/>
    </location>
</feature>
<name>A0AAV9UGY1_9PEZI</name>
<dbReference type="SUPFAM" id="SSF54768">
    <property type="entry name" value="dsRNA-binding domain-like"/>
    <property type="match status" value="1"/>
</dbReference>
<keyword evidence="3" id="KW-0233">DNA recombination</keyword>
<dbReference type="GO" id="GO:0006312">
    <property type="term" value="P:mitotic recombination"/>
    <property type="evidence" value="ECO:0007669"/>
    <property type="project" value="TreeGrafter"/>
</dbReference>
<dbReference type="GO" id="GO:0003697">
    <property type="term" value="F:single-stranded DNA binding"/>
    <property type="evidence" value="ECO:0007669"/>
    <property type="project" value="UniProtKB-ARBA"/>
</dbReference>
<comment type="similarity">
    <text evidence="1">Belongs to the RAD52 family.</text>
</comment>
<gene>
    <name evidence="7" type="primary">RAD52</name>
    <name evidence="7" type="ORF">TWF696_009873</name>
</gene>
<dbReference type="Gene3D" id="3.30.390.80">
    <property type="entry name" value="DNA repair protein Rad52/59/22"/>
    <property type="match status" value="1"/>
</dbReference>
<dbReference type="Proteomes" id="UP001375240">
    <property type="component" value="Unassembled WGS sequence"/>
</dbReference>
<evidence type="ECO:0000313" key="8">
    <source>
        <dbReference type="Proteomes" id="UP001375240"/>
    </source>
</evidence>
<keyword evidence="4" id="KW-0234">DNA repair</keyword>
<dbReference type="FunFam" id="3.30.390.80:FF:000001">
    <property type="entry name" value="DNA repair protein RAD52 homolog"/>
    <property type="match status" value="1"/>
</dbReference>
<evidence type="ECO:0000256" key="2">
    <source>
        <dbReference type="ARBA" id="ARBA00022763"/>
    </source>
</evidence>
<feature type="region of interest" description="Disordered" evidence="6">
    <location>
        <begin position="338"/>
        <end position="357"/>
    </location>
</feature>
<sequence>MARPTDPLAAGPSEGKQNEAPGNDQQVYRPHEIRALQEKLNKKLGPEFISHRAGPGGRKVAYIAGDKSINIANHVFGFNGWSSQIQDVAVDFVDESGGRVSIGISVTMRLTLRDGSYREDIGYGEAENMKGKASAFSKAKKSATTDALKRTLRQFGEIFTCISDGDFLKKVLRIKVPPAELDESALYRHPDVSKRVKLTNPVPTLKTEPEPPAIDFSNVIAENDEYGDFDDYGMAEDDIEGLIDDDSLLATTLSIKSSSVPPLLDTPQQHPRPFAQPMAPQTARGPGSNAKQEVPRQIAQATTAAQPLLQSASGPISRTNATGQNSILAAQELRNNVPTPVTGPCGGSEASNGSQIPPGAFFSARVTLDNNAAKDGGVFNPQLQSPSIKKTAGIDHSKSTPISRAKLGFQDLPSAALNIAKPNFQPPGANGFRPNGVAAPNVPGNRGFRAPTLTSAQGGQKIYPPLNAQKRNSDGVPVHDMMSRPILADAPSKVLNVQNPPMYQMKKEMEGQEVDEVGGKRMRT</sequence>